<keyword evidence="3" id="KW-0268">Exocytosis</keyword>
<dbReference type="GO" id="GO:0000145">
    <property type="term" value="C:exocyst"/>
    <property type="evidence" value="ECO:0007669"/>
    <property type="project" value="InterPro"/>
</dbReference>
<evidence type="ECO:0000313" key="6">
    <source>
        <dbReference type="Proteomes" id="UP001157006"/>
    </source>
</evidence>
<evidence type="ECO:0000256" key="3">
    <source>
        <dbReference type="RuleBase" id="RU365026"/>
    </source>
</evidence>
<dbReference type="Gene3D" id="1.20.1280.170">
    <property type="entry name" value="Exocyst complex component Exo70"/>
    <property type="match status" value="1"/>
</dbReference>
<dbReference type="GO" id="GO:0005546">
    <property type="term" value="F:phosphatidylinositol-4,5-bisphosphate binding"/>
    <property type="evidence" value="ECO:0007669"/>
    <property type="project" value="InterPro"/>
</dbReference>
<evidence type="ECO:0000259" key="4">
    <source>
        <dbReference type="Pfam" id="PF03081"/>
    </source>
</evidence>
<evidence type="ECO:0000256" key="1">
    <source>
        <dbReference type="ARBA" id="ARBA00006756"/>
    </source>
</evidence>
<dbReference type="EMBL" id="OX451741">
    <property type="protein sequence ID" value="CAI8616520.1"/>
    <property type="molecule type" value="Genomic_DNA"/>
</dbReference>
<sequence length="630" mass="70895">MPRKGMRSIFFHQSSPSIPSLFPPPSPLRTFSDSLIDENIETAESLITKWDYSNANQSKQLLTPLFSASTHHEARQYLNAVKGLQSAMQYLVTRDSTSSTLVKAQFLMQLAMKTLQKEFYRILSENRECLDPESVSNRSSVDRRRSSVSLSDYDDDVSVSVSVSDGEFRIAGNTISETERVSMLAMADLKAIADCMISSGYGKECVRVYIVMRKSIVDEALYHLGVERLSFSQIQKMDWEVIDLKIKTWLNAVKVAVGTLFHGERILCDDVFANSSGKRIAESCFAEITKEGAAFLFSFPEMVAKCKKTSEKMFRTLDLYEAISDLWPQIQSIFSFESTSTVLSQAVTSMTKLADAVKTMLTDFESAIQKESSKKELPGGGVHPITRYVMNYITFLADYSGVLSDIVFDLPQSPLPESYFQSPVRGENQSSSEISEKIAWLILVLLCKLDVKAELYKDVALSYLFLANNMQYVVVKVRRSNLGFLLGQDWLTNHELKVKEYVSKFVRYGWNKVLSTLPENPTAEMAVERVNASFVNFNAAFDGECRKQSSWVVSDPKLRDEIKGALGSELLPRYSEFYQMNRVGFESIVRYEPEYIESCLGKILYGVGDSGSVSSFSSRTSSSSRGSNRR</sequence>
<reference evidence="5 6" key="1">
    <citation type="submission" date="2023-01" db="EMBL/GenBank/DDBJ databases">
        <authorList>
            <person name="Kreplak J."/>
        </authorList>
    </citation>
    <scope>NUCLEOTIDE SEQUENCE [LARGE SCALE GENOMIC DNA]</scope>
</reference>
<dbReference type="InterPro" id="IPR004140">
    <property type="entry name" value="Exo70"/>
</dbReference>
<protein>
    <recommendedName>
        <fullName evidence="3">Exocyst subunit Exo70 family protein</fullName>
    </recommendedName>
</protein>
<dbReference type="InterPro" id="IPR046364">
    <property type="entry name" value="Exo70_C"/>
</dbReference>
<comment type="function">
    <text evidence="3">Component of the exocyst complex.</text>
</comment>
<dbReference type="PANTHER" id="PTHR12542:SF17">
    <property type="entry name" value="EXOCYST SUBUNIT EXO70 FAMILY PROTEIN"/>
    <property type="match status" value="1"/>
</dbReference>
<name>A0AAV1B1A0_VICFA</name>
<dbReference type="Proteomes" id="UP001157006">
    <property type="component" value="Chromosome 6"/>
</dbReference>
<dbReference type="AlphaFoldDB" id="A0AAV1B1A0"/>
<keyword evidence="6" id="KW-1185">Reference proteome</keyword>
<dbReference type="Pfam" id="PF03081">
    <property type="entry name" value="Exo70_C"/>
    <property type="match status" value="1"/>
</dbReference>
<evidence type="ECO:0000313" key="5">
    <source>
        <dbReference type="EMBL" id="CAI8616520.1"/>
    </source>
</evidence>
<gene>
    <name evidence="5" type="ORF">VFH_VI033040</name>
</gene>
<keyword evidence="3" id="KW-0653">Protein transport</keyword>
<keyword evidence="2 3" id="KW-0813">Transport</keyword>
<comment type="similarity">
    <text evidence="1 3">Belongs to the EXO70 family.</text>
</comment>
<evidence type="ECO:0000256" key="2">
    <source>
        <dbReference type="ARBA" id="ARBA00022448"/>
    </source>
</evidence>
<dbReference type="InterPro" id="IPR016159">
    <property type="entry name" value="Cullin_repeat-like_dom_sf"/>
</dbReference>
<organism evidence="5 6">
    <name type="scientific">Vicia faba</name>
    <name type="common">Broad bean</name>
    <name type="synonym">Faba vulgaris</name>
    <dbReference type="NCBI Taxonomy" id="3906"/>
    <lineage>
        <taxon>Eukaryota</taxon>
        <taxon>Viridiplantae</taxon>
        <taxon>Streptophyta</taxon>
        <taxon>Embryophyta</taxon>
        <taxon>Tracheophyta</taxon>
        <taxon>Spermatophyta</taxon>
        <taxon>Magnoliopsida</taxon>
        <taxon>eudicotyledons</taxon>
        <taxon>Gunneridae</taxon>
        <taxon>Pentapetalae</taxon>
        <taxon>rosids</taxon>
        <taxon>fabids</taxon>
        <taxon>Fabales</taxon>
        <taxon>Fabaceae</taxon>
        <taxon>Papilionoideae</taxon>
        <taxon>50 kb inversion clade</taxon>
        <taxon>NPAAA clade</taxon>
        <taxon>Hologalegina</taxon>
        <taxon>IRL clade</taxon>
        <taxon>Fabeae</taxon>
        <taxon>Vicia</taxon>
    </lineage>
</organism>
<dbReference type="GO" id="GO:0015031">
    <property type="term" value="P:protein transport"/>
    <property type="evidence" value="ECO:0007669"/>
    <property type="project" value="UniProtKB-KW"/>
</dbReference>
<dbReference type="GO" id="GO:0006887">
    <property type="term" value="P:exocytosis"/>
    <property type="evidence" value="ECO:0007669"/>
    <property type="project" value="UniProtKB-KW"/>
</dbReference>
<feature type="domain" description="Exocyst complex subunit Exo70 C-terminal" evidence="4">
    <location>
        <begin position="247"/>
        <end position="600"/>
    </location>
</feature>
<dbReference type="Pfam" id="PF20669">
    <property type="entry name" value="Exo70_N"/>
    <property type="match status" value="1"/>
</dbReference>
<dbReference type="SUPFAM" id="SSF74788">
    <property type="entry name" value="Cullin repeat-like"/>
    <property type="match status" value="1"/>
</dbReference>
<accession>A0AAV1B1A0</accession>
<proteinExistence type="inferred from homology"/>
<dbReference type="PANTHER" id="PTHR12542">
    <property type="entry name" value="EXOCYST COMPLEX PROTEIN EXO70"/>
    <property type="match status" value="1"/>
</dbReference>